<dbReference type="AlphaFoldDB" id="W8BRQ3"/>
<proteinExistence type="evidence at transcript level"/>
<dbReference type="OrthoDB" id="6582325at2759"/>
<dbReference type="GeneID" id="101457092"/>
<comment type="subcellular location">
    <subcellularLocation>
        <location evidence="1">Membrane</location>
        <topology evidence="1">Lipid-anchor</topology>
        <topology evidence="1">GPI-anchor</topology>
    </subcellularLocation>
</comment>
<feature type="chain" id="PRO_5004906412" evidence="10">
    <location>
        <begin position="33"/>
        <end position="218"/>
    </location>
</feature>
<evidence type="ECO:0000256" key="8">
    <source>
        <dbReference type="ARBA" id="ARBA00023288"/>
    </source>
</evidence>
<keyword evidence="3" id="KW-0812">Transmembrane</keyword>
<dbReference type="KEGG" id="ccat:101457092"/>
<dbReference type="GO" id="GO:0030431">
    <property type="term" value="P:sleep"/>
    <property type="evidence" value="ECO:0007669"/>
    <property type="project" value="InterPro"/>
</dbReference>
<evidence type="ECO:0000256" key="2">
    <source>
        <dbReference type="ARBA" id="ARBA00022622"/>
    </source>
</evidence>
<evidence type="ECO:0000256" key="5">
    <source>
        <dbReference type="ARBA" id="ARBA00022989"/>
    </source>
</evidence>
<feature type="region of interest" description="Disordered" evidence="9">
    <location>
        <begin position="133"/>
        <end position="168"/>
    </location>
</feature>
<protein>
    <submittedName>
        <fullName evidence="11">Uncharacterized protein</fullName>
    </submittedName>
</protein>
<name>W8BRQ3_CERCA</name>
<keyword evidence="5" id="KW-1133">Transmembrane helix</keyword>
<sequence>MCCYQKAPTSVLHLLILPVVLLLLHCIHNVAAIKCYVCDSSVNPSCENLKSNTTLVAEECTLDKMRTTDTWLFELNRFAYFDTGIRDGPLMNCQKVVARDPRNSKMVTARFCQLDTADSDACQILGTKLGWPPELARNANKDEEDKDKKNANKRKVMNGRHGNNGGGGDGEQDLELHCSICHSDGCNGSENVQQWNTWCNSILPLLIAVISRLRHSAW</sequence>
<dbReference type="InterPro" id="IPR050975">
    <property type="entry name" value="Sleep_regulator"/>
</dbReference>
<keyword evidence="8" id="KW-0449">Lipoprotein</keyword>
<reference evidence="11" key="1">
    <citation type="submission" date="2013-07" db="EMBL/GenBank/DDBJ databases">
        <authorList>
            <person name="Geib S."/>
        </authorList>
    </citation>
    <scope>NUCLEOTIDE SEQUENCE</scope>
</reference>
<dbReference type="CTD" id="34145"/>
<dbReference type="GO" id="GO:0032222">
    <property type="term" value="P:regulation of synaptic transmission, cholinergic"/>
    <property type="evidence" value="ECO:0007669"/>
    <property type="project" value="InterPro"/>
</dbReference>
<feature type="signal peptide" evidence="10">
    <location>
        <begin position="1"/>
        <end position="32"/>
    </location>
</feature>
<keyword evidence="2" id="KW-0336">GPI-anchor</keyword>
<keyword evidence="6" id="KW-0472">Membrane</keyword>
<evidence type="ECO:0000256" key="7">
    <source>
        <dbReference type="ARBA" id="ARBA00023180"/>
    </source>
</evidence>
<dbReference type="PANTHER" id="PTHR33562:SF15">
    <property type="entry name" value="IP04187P"/>
    <property type="match status" value="1"/>
</dbReference>
<evidence type="ECO:0000256" key="10">
    <source>
        <dbReference type="SAM" id="SignalP"/>
    </source>
</evidence>
<keyword evidence="4 10" id="KW-0732">Signal</keyword>
<evidence type="ECO:0000256" key="3">
    <source>
        <dbReference type="ARBA" id="ARBA00022692"/>
    </source>
</evidence>
<organism evidence="11">
    <name type="scientific">Ceratitis capitata</name>
    <name type="common">Mediterranean fruit fly</name>
    <name type="synonym">Tephritis capitata</name>
    <dbReference type="NCBI Taxonomy" id="7213"/>
    <lineage>
        <taxon>Eukaryota</taxon>
        <taxon>Metazoa</taxon>
        <taxon>Ecdysozoa</taxon>
        <taxon>Arthropoda</taxon>
        <taxon>Hexapoda</taxon>
        <taxon>Insecta</taxon>
        <taxon>Pterygota</taxon>
        <taxon>Neoptera</taxon>
        <taxon>Endopterygota</taxon>
        <taxon>Diptera</taxon>
        <taxon>Brachycera</taxon>
        <taxon>Muscomorpha</taxon>
        <taxon>Tephritoidea</taxon>
        <taxon>Tephritidae</taxon>
        <taxon>Ceratitis</taxon>
        <taxon>Ceratitis</taxon>
    </lineage>
</organism>
<accession>W8BRQ3</accession>
<evidence type="ECO:0000256" key="6">
    <source>
        <dbReference type="ARBA" id="ARBA00023136"/>
    </source>
</evidence>
<evidence type="ECO:0000256" key="9">
    <source>
        <dbReference type="SAM" id="MobiDB-lite"/>
    </source>
</evidence>
<dbReference type="EMBL" id="GAMC01004698">
    <property type="protein sequence ID" value="JAC01858.1"/>
    <property type="molecule type" value="mRNA"/>
</dbReference>
<reference evidence="11" key="2">
    <citation type="journal article" date="2014" name="BMC Genomics">
        <title>A genomic perspective to assessing quality of mass-reared SIT flies used in Mediterranean fruit fly (Ceratitis capitata) eradication in California.</title>
        <authorList>
            <person name="Calla B."/>
            <person name="Hall B."/>
            <person name="Hou S."/>
            <person name="Geib S.M."/>
        </authorList>
    </citation>
    <scope>NUCLEOTIDE SEQUENCE</scope>
</reference>
<evidence type="ECO:0000256" key="4">
    <source>
        <dbReference type="ARBA" id="ARBA00022729"/>
    </source>
</evidence>
<feature type="compositionally biased region" description="Basic and acidic residues" evidence="9">
    <location>
        <begin position="139"/>
        <end position="150"/>
    </location>
</feature>
<keyword evidence="7" id="KW-0325">Glycoprotein</keyword>
<dbReference type="PANTHER" id="PTHR33562">
    <property type="entry name" value="ATILLA, ISOFORM B-RELATED-RELATED"/>
    <property type="match status" value="1"/>
</dbReference>
<evidence type="ECO:0000313" key="11">
    <source>
        <dbReference type="EMBL" id="JAC01858.1"/>
    </source>
</evidence>
<dbReference type="RefSeq" id="XP_004531561.1">
    <property type="nucleotide sequence ID" value="XM_004531504.2"/>
</dbReference>
<dbReference type="GO" id="GO:0098552">
    <property type="term" value="C:side of membrane"/>
    <property type="evidence" value="ECO:0007669"/>
    <property type="project" value="UniProtKB-KW"/>
</dbReference>
<evidence type="ECO:0000256" key="1">
    <source>
        <dbReference type="ARBA" id="ARBA00004589"/>
    </source>
</evidence>